<keyword evidence="5 7" id="KW-0418">Kinase</keyword>
<dbReference type="InterPro" id="IPR027417">
    <property type="entry name" value="P-loop_NTPase"/>
</dbReference>
<keyword evidence="5 7" id="KW-0808">Transferase</keyword>
<dbReference type="OrthoDB" id="9812943at2"/>
<name>A0A3N9THP0_9VIBR</name>
<dbReference type="CDD" id="cd02022">
    <property type="entry name" value="DPCK"/>
    <property type="match status" value="1"/>
</dbReference>
<dbReference type="GO" id="GO:0005524">
    <property type="term" value="F:ATP binding"/>
    <property type="evidence" value="ECO:0007669"/>
    <property type="project" value="UniProtKB-UniRule"/>
</dbReference>
<dbReference type="GO" id="GO:0005737">
    <property type="term" value="C:cytoplasm"/>
    <property type="evidence" value="ECO:0007669"/>
    <property type="project" value="UniProtKB-SubCell"/>
</dbReference>
<dbReference type="SUPFAM" id="SSF52540">
    <property type="entry name" value="P-loop containing nucleoside triphosphate hydrolases"/>
    <property type="match status" value="1"/>
</dbReference>
<comment type="function">
    <text evidence="5">Catalyzes the phosphorylation of the 3'-hydroxyl group of dephosphocoenzyme A to form coenzyme A.</text>
</comment>
<feature type="binding site" evidence="5">
    <location>
        <begin position="12"/>
        <end position="17"/>
    </location>
    <ligand>
        <name>ATP</name>
        <dbReference type="ChEBI" id="CHEBI:30616"/>
    </ligand>
</feature>
<dbReference type="Gene3D" id="3.40.50.300">
    <property type="entry name" value="P-loop containing nucleotide triphosphate hydrolases"/>
    <property type="match status" value="1"/>
</dbReference>
<reference evidence="7 8" key="1">
    <citation type="submission" date="2018-11" db="EMBL/GenBank/DDBJ databases">
        <title>Vibrio LJC006 sp. nov., isolated from seawater during the bloom of the enteromorpha.</title>
        <authorList>
            <person name="Liang J."/>
        </authorList>
    </citation>
    <scope>NUCLEOTIDE SEQUENCE [LARGE SCALE GENOMIC DNA]</scope>
    <source>
        <strain evidence="7 8">LJC006</strain>
    </source>
</reference>
<keyword evidence="5" id="KW-0963">Cytoplasm</keyword>
<keyword evidence="4 5" id="KW-0173">Coenzyme A biosynthesis</keyword>
<keyword evidence="2 5" id="KW-0547">Nucleotide-binding</keyword>
<dbReference type="EC" id="2.7.1.24" evidence="5 6"/>
<proteinExistence type="inferred from homology"/>
<dbReference type="EMBL" id="RJVQ01000002">
    <property type="protein sequence ID" value="RQW63808.1"/>
    <property type="molecule type" value="Genomic_DNA"/>
</dbReference>
<keyword evidence="8" id="KW-1185">Reference proteome</keyword>
<dbReference type="InterPro" id="IPR001977">
    <property type="entry name" value="Depp_CoAkinase"/>
</dbReference>
<dbReference type="Pfam" id="PF01121">
    <property type="entry name" value="CoaE"/>
    <property type="match status" value="1"/>
</dbReference>
<gene>
    <name evidence="5" type="primary">coaE</name>
    <name evidence="7" type="ORF">EES38_04155</name>
</gene>
<evidence type="ECO:0000313" key="8">
    <source>
        <dbReference type="Proteomes" id="UP000281112"/>
    </source>
</evidence>
<keyword evidence="3 5" id="KW-0067">ATP-binding</keyword>
<dbReference type="HAMAP" id="MF_00376">
    <property type="entry name" value="Dephospho_CoA_kinase"/>
    <property type="match status" value="1"/>
</dbReference>
<sequence>MPFVIGLTGGIASGKTTVANIFQQQFGIDVIDADIKAREVVAPNSEGLKAIETHFGSNAIIAETKQLNRAYLREVIFSSREEKQWLDNLLHPMIKEKILSDLNNTTSPYCLIVIPLLVENAWQSLCNRVLVVDVNEETQIERTIKRDNVSRKQAENALSAQASRQNRLSIADDIIENNSNSEQLLPKVAQLHQKYLAIVQKNR</sequence>
<evidence type="ECO:0000256" key="6">
    <source>
        <dbReference type="NCBIfam" id="TIGR00152"/>
    </source>
</evidence>
<dbReference type="RefSeq" id="WP_124935928.1">
    <property type="nucleotide sequence ID" value="NZ_RJVQ01000002.1"/>
</dbReference>
<evidence type="ECO:0000256" key="1">
    <source>
        <dbReference type="ARBA" id="ARBA00009018"/>
    </source>
</evidence>
<organism evidence="7 8">
    <name type="scientific">Vibrio viridaestus</name>
    <dbReference type="NCBI Taxonomy" id="2487322"/>
    <lineage>
        <taxon>Bacteria</taxon>
        <taxon>Pseudomonadati</taxon>
        <taxon>Pseudomonadota</taxon>
        <taxon>Gammaproteobacteria</taxon>
        <taxon>Vibrionales</taxon>
        <taxon>Vibrionaceae</taxon>
        <taxon>Vibrio</taxon>
    </lineage>
</organism>
<dbReference type="NCBIfam" id="TIGR00152">
    <property type="entry name" value="dephospho-CoA kinase"/>
    <property type="match status" value="1"/>
</dbReference>
<dbReference type="GO" id="GO:0004140">
    <property type="term" value="F:dephospho-CoA kinase activity"/>
    <property type="evidence" value="ECO:0007669"/>
    <property type="project" value="UniProtKB-UniRule"/>
</dbReference>
<evidence type="ECO:0000256" key="4">
    <source>
        <dbReference type="ARBA" id="ARBA00022993"/>
    </source>
</evidence>
<evidence type="ECO:0000256" key="3">
    <source>
        <dbReference type="ARBA" id="ARBA00022840"/>
    </source>
</evidence>
<dbReference type="PROSITE" id="PS51219">
    <property type="entry name" value="DPCK"/>
    <property type="match status" value="1"/>
</dbReference>
<evidence type="ECO:0000256" key="2">
    <source>
        <dbReference type="ARBA" id="ARBA00022741"/>
    </source>
</evidence>
<dbReference type="PRINTS" id="PR00988">
    <property type="entry name" value="URIDINKINASE"/>
</dbReference>
<evidence type="ECO:0000256" key="5">
    <source>
        <dbReference type="HAMAP-Rule" id="MF_00376"/>
    </source>
</evidence>
<dbReference type="PANTHER" id="PTHR10695">
    <property type="entry name" value="DEPHOSPHO-COA KINASE-RELATED"/>
    <property type="match status" value="1"/>
</dbReference>
<dbReference type="UniPathway" id="UPA00241">
    <property type="reaction ID" value="UER00356"/>
</dbReference>
<comment type="caution">
    <text evidence="7">The sequence shown here is derived from an EMBL/GenBank/DDBJ whole genome shotgun (WGS) entry which is preliminary data.</text>
</comment>
<dbReference type="Proteomes" id="UP000281112">
    <property type="component" value="Unassembled WGS sequence"/>
</dbReference>
<evidence type="ECO:0000313" key="7">
    <source>
        <dbReference type="EMBL" id="RQW63808.1"/>
    </source>
</evidence>
<dbReference type="AlphaFoldDB" id="A0A3N9THP0"/>
<dbReference type="GO" id="GO:0015937">
    <property type="term" value="P:coenzyme A biosynthetic process"/>
    <property type="evidence" value="ECO:0007669"/>
    <property type="project" value="UniProtKB-UniRule"/>
</dbReference>
<accession>A0A3N9THP0</accession>
<comment type="similarity">
    <text evidence="1 5">Belongs to the CoaE family.</text>
</comment>
<comment type="subcellular location">
    <subcellularLocation>
        <location evidence="5">Cytoplasm</location>
    </subcellularLocation>
</comment>
<dbReference type="PANTHER" id="PTHR10695:SF46">
    <property type="entry name" value="BIFUNCTIONAL COENZYME A SYNTHASE-RELATED"/>
    <property type="match status" value="1"/>
</dbReference>
<comment type="pathway">
    <text evidence="5">Cofactor biosynthesis; coenzyme A biosynthesis; CoA from (R)-pantothenate: step 5/5.</text>
</comment>
<comment type="catalytic activity">
    <reaction evidence="5">
        <text>3'-dephospho-CoA + ATP = ADP + CoA + H(+)</text>
        <dbReference type="Rhea" id="RHEA:18245"/>
        <dbReference type="ChEBI" id="CHEBI:15378"/>
        <dbReference type="ChEBI" id="CHEBI:30616"/>
        <dbReference type="ChEBI" id="CHEBI:57287"/>
        <dbReference type="ChEBI" id="CHEBI:57328"/>
        <dbReference type="ChEBI" id="CHEBI:456216"/>
        <dbReference type="EC" id="2.7.1.24"/>
    </reaction>
</comment>
<protein>
    <recommendedName>
        <fullName evidence="5 6">Dephospho-CoA kinase</fullName>
        <ecNumber evidence="5 6">2.7.1.24</ecNumber>
    </recommendedName>
    <alternativeName>
        <fullName evidence="5">Dephosphocoenzyme A kinase</fullName>
    </alternativeName>
</protein>